<evidence type="ECO:0000313" key="2">
    <source>
        <dbReference type="EMBL" id="CAL1381345.1"/>
    </source>
</evidence>
<keyword evidence="1" id="KW-0812">Transmembrane</keyword>
<sequence length="103" mass="11770">MPTPFQLLHTKFHCLDLCDFWCPATPLPSHCCSQKRSMPITHNHPKPCPLPLHYRSVDVHLNPSTRRTLLGNYPHLSLLLFLPVIGGEIFTKNVILGLFKMTK</sequence>
<keyword evidence="1" id="KW-0472">Membrane</keyword>
<gene>
    <name evidence="2" type="ORF">LTRI10_LOCUS22727</name>
</gene>
<protein>
    <submittedName>
        <fullName evidence="2">Uncharacterized protein</fullName>
    </submittedName>
</protein>
<feature type="transmembrane region" description="Helical" evidence="1">
    <location>
        <begin position="76"/>
        <end position="99"/>
    </location>
</feature>
<dbReference type="EMBL" id="OZ034817">
    <property type="protein sequence ID" value="CAL1381345.1"/>
    <property type="molecule type" value="Genomic_DNA"/>
</dbReference>
<dbReference type="AlphaFoldDB" id="A0AAV2E653"/>
<evidence type="ECO:0000256" key="1">
    <source>
        <dbReference type="SAM" id="Phobius"/>
    </source>
</evidence>
<keyword evidence="3" id="KW-1185">Reference proteome</keyword>
<organism evidence="2 3">
    <name type="scientific">Linum trigynum</name>
    <dbReference type="NCBI Taxonomy" id="586398"/>
    <lineage>
        <taxon>Eukaryota</taxon>
        <taxon>Viridiplantae</taxon>
        <taxon>Streptophyta</taxon>
        <taxon>Embryophyta</taxon>
        <taxon>Tracheophyta</taxon>
        <taxon>Spermatophyta</taxon>
        <taxon>Magnoliopsida</taxon>
        <taxon>eudicotyledons</taxon>
        <taxon>Gunneridae</taxon>
        <taxon>Pentapetalae</taxon>
        <taxon>rosids</taxon>
        <taxon>fabids</taxon>
        <taxon>Malpighiales</taxon>
        <taxon>Linaceae</taxon>
        <taxon>Linum</taxon>
    </lineage>
</organism>
<proteinExistence type="predicted"/>
<dbReference type="Proteomes" id="UP001497516">
    <property type="component" value="Chromosome 4"/>
</dbReference>
<keyword evidence="1" id="KW-1133">Transmembrane helix</keyword>
<name>A0AAV2E653_9ROSI</name>
<evidence type="ECO:0000313" key="3">
    <source>
        <dbReference type="Proteomes" id="UP001497516"/>
    </source>
</evidence>
<accession>A0AAV2E653</accession>
<reference evidence="2 3" key="1">
    <citation type="submission" date="2024-04" db="EMBL/GenBank/DDBJ databases">
        <authorList>
            <person name="Fracassetti M."/>
        </authorList>
    </citation>
    <scope>NUCLEOTIDE SEQUENCE [LARGE SCALE GENOMIC DNA]</scope>
</reference>